<reference evidence="1" key="1">
    <citation type="submission" date="2018-02" db="EMBL/GenBank/DDBJ databases">
        <title>Rhizophora mucronata_Transcriptome.</title>
        <authorList>
            <person name="Meera S.P."/>
            <person name="Sreeshan A."/>
            <person name="Augustine A."/>
        </authorList>
    </citation>
    <scope>NUCLEOTIDE SEQUENCE</scope>
    <source>
        <tissue evidence="1">Leaf</tissue>
    </source>
</reference>
<organism evidence="1">
    <name type="scientific">Rhizophora mucronata</name>
    <name type="common">Asiatic mangrove</name>
    <dbReference type="NCBI Taxonomy" id="61149"/>
    <lineage>
        <taxon>Eukaryota</taxon>
        <taxon>Viridiplantae</taxon>
        <taxon>Streptophyta</taxon>
        <taxon>Embryophyta</taxon>
        <taxon>Tracheophyta</taxon>
        <taxon>Spermatophyta</taxon>
        <taxon>Magnoliopsida</taxon>
        <taxon>eudicotyledons</taxon>
        <taxon>Gunneridae</taxon>
        <taxon>Pentapetalae</taxon>
        <taxon>rosids</taxon>
        <taxon>fabids</taxon>
        <taxon>Malpighiales</taxon>
        <taxon>Rhizophoraceae</taxon>
        <taxon>Rhizophora</taxon>
    </lineage>
</organism>
<name>A0A2P2ITR7_RHIMU</name>
<dbReference type="AlphaFoldDB" id="A0A2P2ITR7"/>
<dbReference type="EMBL" id="GGEC01004113">
    <property type="protein sequence ID" value="MBW84596.1"/>
    <property type="molecule type" value="Transcribed_RNA"/>
</dbReference>
<evidence type="ECO:0000313" key="1">
    <source>
        <dbReference type="EMBL" id="MBW84596.1"/>
    </source>
</evidence>
<protein>
    <submittedName>
        <fullName evidence="1">Uncharacterized protein</fullName>
    </submittedName>
</protein>
<accession>A0A2P2ITR7</accession>
<sequence>MVQVLWEDGDKKYLVYLEQICEDLCRLMGWDHRVFIVVALGQFCCRMILVKDKLL</sequence>
<proteinExistence type="predicted"/>